<name>A0A8S5RGU0_9VIRU</name>
<proteinExistence type="predicted"/>
<keyword evidence="1" id="KW-0175">Coiled coil</keyword>
<protein>
    <submittedName>
        <fullName evidence="2">Uncharacterized protein</fullName>
    </submittedName>
</protein>
<organism evidence="2">
    <name type="scientific">virus sp. ctiha2</name>
    <dbReference type="NCBI Taxonomy" id="2827299"/>
    <lineage>
        <taxon>Viruses</taxon>
    </lineage>
</organism>
<feature type="coiled-coil region" evidence="1">
    <location>
        <begin position="23"/>
        <end position="50"/>
    </location>
</feature>
<accession>A0A8S5RGU0</accession>
<dbReference type="EMBL" id="BK059104">
    <property type="protein sequence ID" value="DAE30606.1"/>
    <property type="molecule type" value="Genomic_DNA"/>
</dbReference>
<evidence type="ECO:0000256" key="1">
    <source>
        <dbReference type="SAM" id="Coils"/>
    </source>
</evidence>
<evidence type="ECO:0000313" key="2">
    <source>
        <dbReference type="EMBL" id="DAE30606.1"/>
    </source>
</evidence>
<sequence>MKLKDKIRDKLRHWLLEDDLFQVEAAKKSYKDAIEKCKDAEERYRYANIQLSDATVTYKNSYKLIDDCHKMMNSMIDVGTDIGFYSDDHSWAVVCIKGHPEYVKFIPLSHRDAHEVLEFLKHFKYSDRVIDSPFAFRDMVNNCIMDKPFEK</sequence>
<reference evidence="2" key="1">
    <citation type="journal article" date="2021" name="Proc. Natl. Acad. Sci. U.S.A.">
        <title>A Catalog of Tens of Thousands of Viruses from Human Metagenomes Reveals Hidden Associations with Chronic Diseases.</title>
        <authorList>
            <person name="Tisza M.J."/>
            <person name="Buck C.B."/>
        </authorList>
    </citation>
    <scope>NUCLEOTIDE SEQUENCE</scope>
    <source>
        <strain evidence="2">Ctiha2</strain>
    </source>
</reference>